<dbReference type="Pfam" id="PF05833">
    <property type="entry name" value="NFACT_N"/>
    <property type="match status" value="1"/>
</dbReference>
<keyword evidence="3 5" id="KW-0694">RNA-binding</keyword>
<evidence type="ECO:0000259" key="6">
    <source>
        <dbReference type="Pfam" id="PF05670"/>
    </source>
</evidence>
<dbReference type="Gene3D" id="2.30.310.10">
    <property type="entry name" value="ibrinogen binding protein from staphylococcus aureus domain"/>
    <property type="match status" value="1"/>
</dbReference>
<evidence type="ECO:0000256" key="5">
    <source>
        <dbReference type="HAMAP-Rule" id="MF_00844"/>
    </source>
</evidence>
<comment type="subunit">
    <text evidence="5">Associates with stalled 50S ribosomal subunits. Binds to RqcP.</text>
</comment>
<sequence length="571" mass="64807">MSFDGIVTRAVCLELDHTFSGGRVSKIYQPHQTDLILVIRSHGANRRLLISAGAQFTRLHITKRSADNPSEPPMFCMLLRKHLEGNVIESIEQDGFERIVHINLRGKNDIGDVAHRRLIIELMGKHSNIILVDQETGKIIDAIKRLSPAVNRHRTVLPGQPYVLPPDQHKLDPLETTEEDLLRRLDFNAGKLDRQLVQTINGFSPLLATEIISRAGLPNQDAVLKAFSEVQTAIQNEAFHPQIIHRQGAKDQFHVLALSHLDGEPEYFDSPSDMLETFFALKSESDIVRQRAANLSHWVHNEKKKNERKLGKLKDTLKEAEGASRYQLYGELVTAHMHMIKKGDRKIEAVNYYDENQETVTIELDPHKSPSENAQLLFKKYNKLKTAQRIVEEQIAATLQEIEYLDALSQQIESAGFHDIEEIREELEEGGYLRARGQKHGKKKKKQKPSLEHYTSSEGVTILVGKNNKQNEYLTTRHAASEDTWLHTKDIPGSHVVIKGNDFSEKTLVEAATLAAYFSKSSMSSRVPVDYTLIKHVHKPNGAKPGYVIYDHQKTVFVTPDERLVLQLKDK</sequence>
<evidence type="ECO:0000256" key="3">
    <source>
        <dbReference type="ARBA" id="ARBA00022884"/>
    </source>
</evidence>
<evidence type="ECO:0000256" key="1">
    <source>
        <dbReference type="ARBA" id="ARBA00022555"/>
    </source>
</evidence>
<dbReference type="PANTHER" id="PTHR15239">
    <property type="entry name" value="NUCLEAR EXPORT MEDIATOR FACTOR NEMF"/>
    <property type="match status" value="1"/>
</dbReference>
<keyword evidence="4 5" id="KW-0648">Protein biosynthesis</keyword>
<dbReference type="InterPro" id="IPR051608">
    <property type="entry name" value="RQC_Subunit_NEMF"/>
</dbReference>
<dbReference type="EMBL" id="BMFV01000001">
    <property type="protein sequence ID" value="GGH74720.1"/>
    <property type="molecule type" value="Genomic_DNA"/>
</dbReference>
<name>A0A8J3EJZ0_9BACL</name>
<keyword evidence="2 5" id="KW-0699">rRNA-binding</keyword>
<dbReference type="GO" id="GO:0072344">
    <property type="term" value="P:rescue of stalled ribosome"/>
    <property type="evidence" value="ECO:0007669"/>
    <property type="project" value="UniProtKB-UniRule"/>
</dbReference>
<protein>
    <recommendedName>
        <fullName evidence="5">Rqc2 homolog RqcH</fullName>
        <shortName evidence="5">RqcH</shortName>
    </recommendedName>
</protein>
<evidence type="ECO:0000313" key="8">
    <source>
        <dbReference type="Proteomes" id="UP000656813"/>
    </source>
</evidence>
<dbReference type="GO" id="GO:0019843">
    <property type="term" value="F:rRNA binding"/>
    <property type="evidence" value="ECO:0007669"/>
    <property type="project" value="UniProtKB-UniRule"/>
</dbReference>
<evidence type="ECO:0000256" key="4">
    <source>
        <dbReference type="ARBA" id="ARBA00022917"/>
    </source>
</evidence>
<dbReference type="GO" id="GO:1990112">
    <property type="term" value="C:RQC complex"/>
    <property type="evidence" value="ECO:0007669"/>
    <property type="project" value="TreeGrafter"/>
</dbReference>
<accession>A0A8J3EJZ0</accession>
<reference evidence="7" key="2">
    <citation type="submission" date="2020-09" db="EMBL/GenBank/DDBJ databases">
        <authorList>
            <person name="Sun Q."/>
            <person name="Zhou Y."/>
        </authorList>
    </citation>
    <scope>NUCLEOTIDE SEQUENCE</scope>
    <source>
        <strain evidence="7">CGMCC 1.12777</strain>
    </source>
</reference>
<dbReference type="HAMAP" id="MF_00844_B">
    <property type="entry name" value="RqcH_B"/>
    <property type="match status" value="1"/>
</dbReference>
<dbReference type="InterPro" id="IPR008532">
    <property type="entry name" value="NFACT_RNA-bd"/>
</dbReference>
<dbReference type="Pfam" id="PF05670">
    <property type="entry name" value="NFACT-R_1"/>
    <property type="match status" value="1"/>
</dbReference>
<dbReference type="AlphaFoldDB" id="A0A8J3EJZ0"/>
<feature type="domain" description="NFACT RNA-binding" evidence="6">
    <location>
        <begin position="453"/>
        <end position="542"/>
    </location>
</feature>
<dbReference type="InterPro" id="IPR043682">
    <property type="entry name" value="RqcH_bacterial"/>
</dbReference>
<dbReference type="Proteomes" id="UP000656813">
    <property type="component" value="Unassembled WGS sequence"/>
</dbReference>
<reference evidence="7" key="1">
    <citation type="journal article" date="2014" name="Int. J. Syst. Evol. Microbiol.">
        <title>Complete genome sequence of Corynebacterium casei LMG S-19264T (=DSM 44701T), isolated from a smear-ripened cheese.</title>
        <authorList>
            <consortium name="US DOE Joint Genome Institute (JGI-PGF)"/>
            <person name="Walter F."/>
            <person name="Albersmeier A."/>
            <person name="Kalinowski J."/>
            <person name="Ruckert C."/>
        </authorList>
    </citation>
    <scope>NUCLEOTIDE SEQUENCE</scope>
    <source>
        <strain evidence="7">CGMCC 1.12777</strain>
    </source>
</reference>
<keyword evidence="8" id="KW-1185">Reference proteome</keyword>
<evidence type="ECO:0000256" key="2">
    <source>
        <dbReference type="ARBA" id="ARBA00022730"/>
    </source>
</evidence>
<comment type="caution">
    <text evidence="7">The sequence shown here is derived from an EMBL/GenBank/DDBJ whole genome shotgun (WGS) entry which is preliminary data.</text>
</comment>
<dbReference type="FunFam" id="2.30.310.10:FF:000004">
    <property type="entry name" value="Fibronectin-binding protein A"/>
    <property type="match status" value="1"/>
</dbReference>
<dbReference type="GO" id="GO:0043023">
    <property type="term" value="F:ribosomal large subunit binding"/>
    <property type="evidence" value="ECO:0007669"/>
    <property type="project" value="UniProtKB-UniRule"/>
</dbReference>
<dbReference type="GO" id="GO:0000049">
    <property type="term" value="F:tRNA binding"/>
    <property type="evidence" value="ECO:0007669"/>
    <property type="project" value="UniProtKB-UniRule"/>
</dbReference>
<dbReference type="RefSeq" id="WP_188495359.1">
    <property type="nucleotide sequence ID" value="NZ_BMFV01000001.1"/>
</dbReference>
<comment type="function">
    <text evidence="5">Key component of the ribosome quality control system (RQC), a ribosome-associated complex that mediates the extraction of incompletely synthesized nascent chains from stalled ribosomes and their subsequent degradation. RqcH recruits Ala-charged tRNA, and with RqcP directs the elongation of stalled nascent chains on 50S ribosomal subunits, leading to non-templated C-terminal alanine extensions (Ala tail). The Ala tail promotes nascent chain degradation. May add between 1 and at least 8 Ala residues. Binds to stalled 50S ribosomal subunits.</text>
</comment>
<dbReference type="PANTHER" id="PTHR15239:SF6">
    <property type="entry name" value="RIBOSOME QUALITY CONTROL COMPLEX SUBUNIT NEMF"/>
    <property type="match status" value="1"/>
</dbReference>
<dbReference type="Gene3D" id="3.40.970.40">
    <property type="entry name" value="fibrinogen binding protein from staphylococcus aureus domain like"/>
    <property type="match status" value="1"/>
</dbReference>
<dbReference type="Gene3D" id="1.10.8.50">
    <property type="match status" value="1"/>
</dbReference>
<organism evidence="7 8">
    <name type="scientific">Pullulanibacillus pueri</name>
    <dbReference type="NCBI Taxonomy" id="1437324"/>
    <lineage>
        <taxon>Bacteria</taxon>
        <taxon>Bacillati</taxon>
        <taxon>Bacillota</taxon>
        <taxon>Bacilli</taxon>
        <taxon>Bacillales</taxon>
        <taxon>Sporolactobacillaceae</taxon>
        <taxon>Pullulanibacillus</taxon>
    </lineage>
</organism>
<keyword evidence="1 5" id="KW-0820">tRNA-binding</keyword>
<comment type="similarity">
    <text evidence="5">Belongs to the NEMF family.</text>
</comment>
<evidence type="ECO:0000313" key="7">
    <source>
        <dbReference type="EMBL" id="GGH74720.1"/>
    </source>
</evidence>
<gene>
    <name evidence="7" type="primary">yloA</name>
    <name evidence="5" type="synonym">rqcH</name>
    <name evidence="7" type="ORF">GCM10007096_03230</name>
</gene>
<proteinExistence type="inferred from homology"/>